<feature type="domain" description="SCP2" evidence="19">
    <location>
        <begin position="618"/>
        <end position="705"/>
    </location>
</feature>
<evidence type="ECO:0000256" key="2">
    <source>
        <dbReference type="ARBA" id="ARBA00004275"/>
    </source>
</evidence>
<evidence type="ECO:0000256" key="11">
    <source>
        <dbReference type="ARBA" id="ARBA00023128"/>
    </source>
</evidence>
<keyword evidence="12" id="KW-0576">Peroxisome</keyword>
<evidence type="ECO:0000256" key="13">
    <source>
        <dbReference type="ARBA" id="ARBA00023235"/>
    </source>
</evidence>
<dbReference type="PRINTS" id="PR00081">
    <property type="entry name" value="GDHRDH"/>
</dbReference>
<evidence type="ECO:0000256" key="10">
    <source>
        <dbReference type="ARBA" id="ARBA00023098"/>
    </source>
</evidence>
<dbReference type="CDD" id="cd09762">
    <property type="entry name" value="HSDL2_SDR_c"/>
    <property type="match status" value="1"/>
</dbReference>
<dbReference type="FunFam" id="3.40.50.720:FF:000301">
    <property type="entry name" value="Hydroxysteroid dehydrogenase like 2"/>
    <property type="match status" value="1"/>
</dbReference>
<comment type="catalytic activity">
    <reaction evidence="16">
        <text>(3E,5Z,8Z,11Z,14Z)-eicosapentaenoyl-CoA = (2E,4E,8Z,11Z,14Z)-eicosapentaenoyl-CoA</text>
        <dbReference type="Rhea" id="RHEA:45224"/>
        <dbReference type="ChEBI" id="CHEBI:85090"/>
        <dbReference type="ChEBI" id="CHEBI:85091"/>
    </reaction>
</comment>
<dbReference type="InterPro" id="IPR029045">
    <property type="entry name" value="ClpP/crotonase-like_dom_sf"/>
</dbReference>
<dbReference type="GO" id="GO:0006631">
    <property type="term" value="P:fatty acid metabolic process"/>
    <property type="evidence" value="ECO:0007669"/>
    <property type="project" value="UniProtKB-KW"/>
</dbReference>
<dbReference type="SUPFAM" id="SSF55718">
    <property type="entry name" value="SCP-like"/>
    <property type="match status" value="1"/>
</dbReference>
<dbReference type="SUPFAM" id="SSF51735">
    <property type="entry name" value="NAD(P)-binding Rossmann-fold domains"/>
    <property type="match status" value="1"/>
</dbReference>
<dbReference type="InterPro" id="IPR036291">
    <property type="entry name" value="NAD(P)-bd_dom_sf"/>
</dbReference>
<dbReference type="Gene3D" id="3.40.50.720">
    <property type="entry name" value="NAD(P)-binding Rossmann-like Domain"/>
    <property type="match status" value="1"/>
</dbReference>
<keyword evidence="11" id="KW-0496">Mitochondrion</keyword>
<dbReference type="InterPro" id="IPR036527">
    <property type="entry name" value="SCP2_sterol-bd_dom_sf"/>
</dbReference>
<sequence length="711" mass="79179">MLLKNLISKSSKIFSRSIISFPEIERPILKNININEVKPKVFNVQLNRENQRNAFTHELWLELKSAITYLSEYSGCRSIVLSASGKSFTIGIDLKESFSQISTLSNDTTIDTARKGRILMKLINEIQDCYSILEACPKPIISAIHSHCIGAGIDMICSTDIRYASKDSLFSIREVDVGMAADVGTLNRIQKIVGNDSLTRELSFTGRDFNVDEALKFGLISKIFDSKEDCFDGAVETARIIAEKSPIGVQGTKITLNHARNHTIQESLEFIKLWNASQLLTNDIEVAAKSILTKKKCEFNDLKTTLINMINVGKFAKKTVIITGASRGIGREIALKLAKDGANIVIAAKTATPHPKLAGTIYTVAEEIKKLGGKAMPCIVDVRDEKSIENCVKETIKKFNGIDILVNNASAINLTGTLETSIKKYDLMHQVNVRGTYLMSQKCIPYLKQSSNPHILNISPPLIMDKKWFQNHVAYTMTKYGMSMCVLGMHEEFRDHNIAVNALWPKTAIWTAAMEMLSSGEGEEGSRKPTIVADAAYAILSKKSSDFTGNFTIDETILRNEGVKNFDEYDCKPGAPLIPDFFISEEDLKTFTKVTSAKTHIKDFPSAIKYFNQLLTPSLCEKINNVFQLVIKKEDKTKFYILLDLVNKVAEEKKVDDAPCTIIFTESLFFDIVNGKTSLQDAIFSGKMNVKGNLILANKLKSIFKSSMSKL</sequence>
<comment type="similarity">
    <text evidence="5">Belongs to the short-chain dehydrogenases/reductases (SDR) family.</text>
</comment>
<comment type="subcellular location">
    <subcellularLocation>
        <location evidence="1">Mitochondrion</location>
    </subcellularLocation>
    <subcellularLocation>
        <location evidence="2">Peroxisome</location>
    </subcellularLocation>
</comment>
<dbReference type="Gene3D" id="3.30.1050.10">
    <property type="entry name" value="SCP2 sterol-binding domain"/>
    <property type="match status" value="1"/>
</dbReference>
<dbReference type="Pfam" id="PF00378">
    <property type="entry name" value="ECH_1"/>
    <property type="match status" value="1"/>
</dbReference>
<reference evidence="21" key="1">
    <citation type="submission" date="2024-02" db="UniProtKB">
        <authorList>
            <consortium name="WormBaseParasite"/>
        </authorList>
    </citation>
    <scope>IDENTIFICATION</scope>
</reference>
<proteinExistence type="inferred from homology"/>
<dbReference type="PANTHER" id="PTHR42808">
    <property type="entry name" value="HYDROXYSTEROID DEHYDROGENASE-LIKE PROTEIN 2"/>
    <property type="match status" value="1"/>
</dbReference>
<evidence type="ECO:0000256" key="3">
    <source>
        <dbReference type="ARBA" id="ARBA00005005"/>
    </source>
</evidence>
<dbReference type="WBParaSite" id="TCONS_00015539.p1">
    <property type="protein sequence ID" value="TCONS_00015539.p1"/>
    <property type="gene ID" value="XLOC_009993"/>
</dbReference>
<dbReference type="Pfam" id="PF00106">
    <property type="entry name" value="adh_short"/>
    <property type="match status" value="1"/>
</dbReference>
<dbReference type="CDD" id="cd06558">
    <property type="entry name" value="crotonase-like"/>
    <property type="match status" value="1"/>
</dbReference>
<comment type="pathway">
    <text evidence="3">Lipid metabolism; fatty acid beta-oxidation.</text>
</comment>
<dbReference type="GO" id="GO:0016853">
    <property type="term" value="F:isomerase activity"/>
    <property type="evidence" value="ECO:0007669"/>
    <property type="project" value="UniProtKB-KW"/>
</dbReference>
<dbReference type="GO" id="GO:0005777">
    <property type="term" value="C:peroxisome"/>
    <property type="evidence" value="ECO:0007669"/>
    <property type="project" value="UniProtKB-SubCell"/>
</dbReference>
<dbReference type="Gene3D" id="3.90.226.10">
    <property type="entry name" value="2-enoyl-CoA Hydratase, Chain A, domain 1"/>
    <property type="match status" value="1"/>
</dbReference>
<evidence type="ECO:0000256" key="1">
    <source>
        <dbReference type="ARBA" id="ARBA00004173"/>
    </source>
</evidence>
<dbReference type="FunFam" id="1.10.12.10:FF:000004">
    <property type="entry name" value="Delta3,5-delta2,4-dienoyl-CoA isomerase"/>
    <property type="match status" value="1"/>
</dbReference>
<evidence type="ECO:0000256" key="8">
    <source>
        <dbReference type="ARBA" id="ARBA00022990"/>
    </source>
</evidence>
<comment type="similarity">
    <text evidence="4">Belongs to the enoyl-CoA hydratase/isomerase family.</text>
</comment>
<dbReference type="GO" id="GO:0016491">
    <property type="term" value="F:oxidoreductase activity"/>
    <property type="evidence" value="ECO:0007669"/>
    <property type="project" value="UniProtKB-KW"/>
</dbReference>
<evidence type="ECO:0000259" key="19">
    <source>
        <dbReference type="Pfam" id="PF02036"/>
    </source>
</evidence>
<dbReference type="Proteomes" id="UP000035681">
    <property type="component" value="Unplaced"/>
</dbReference>
<dbReference type="Pfam" id="PF02036">
    <property type="entry name" value="SCP2"/>
    <property type="match status" value="1"/>
</dbReference>
<evidence type="ECO:0000256" key="16">
    <source>
        <dbReference type="ARBA" id="ARBA00052809"/>
    </source>
</evidence>
<evidence type="ECO:0000256" key="9">
    <source>
        <dbReference type="ARBA" id="ARBA00023002"/>
    </source>
</evidence>
<evidence type="ECO:0000256" key="4">
    <source>
        <dbReference type="ARBA" id="ARBA00005254"/>
    </source>
</evidence>
<keyword evidence="20" id="KW-1185">Reference proteome</keyword>
<evidence type="ECO:0000256" key="6">
    <source>
        <dbReference type="ARBA" id="ARBA00022832"/>
    </source>
</evidence>
<evidence type="ECO:0000256" key="17">
    <source>
        <dbReference type="ARBA" id="ARBA00055786"/>
    </source>
</evidence>
<keyword evidence="10" id="KW-0443">Lipid metabolism</keyword>
<dbReference type="SUPFAM" id="SSF52096">
    <property type="entry name" value="ClpP/crotonase"/>
    <property type="match status" value="1"/>
</dbReference>
<dbReference type="InterPro" id="IPR002347">
    <property type="entry name" value="SDR_fam"/>
</dbReference>
<organism evidence="20 21">
    <name type="scientific">Strongyloides stercoralis</name>
    <name type="common">Threadworm</name>
    <dbReference type="NCBI Taxonomy" id="6248"/>
    <lineage>
        <taxon>Eukaryota</taxon>
        <taxon>Metazoa</taxon>
        <taxon>Ecdysozoa</taxon>
        <taxon>Nematoda</taxon>
        <taxon>Chromadorea</taxon>
        <taxon>Rhabditida</taxon>
        <taxon>Tylenchina</taxon>
        <taxon>Panagrolaimomorpha</taxon>
        <taxon>Strongyloidoidea</taxon>
        <taxon>Strongyloididae</taxon>
        <taxon>Strongyloides</taxon>
    </lineage>
</organism>
<evidence type="ECO:0000256" key="18">
    <source>
        <dbReference type="ARBA" id="ARBA00071021"/>
    </source>
</evidence>
<dbReference type="AlphaFoldDB" id="A0AAF5DQ10"/>
<name>A0AAF5DQ10_STRER</name>
<accession>A0AAF5DQ10</accession>
<dbReference type="PANTHER" id="PTHR42808:SF3">
    <property type="entry name" value="HYDROXYSTEROID DEHYDROGENASE-LIKE PROTEIN 2"/>
    <property type="match status" value="1"/>
</dbReference>
<dbReference type="NCBIfam" id="NF006133">
    <property type="entry name" value="PRK08278.1"/>
    <property type="match status" value="1"/>
</dbReference>
<dbReference type="GO" id="GO:0005739">
    <property type="term" value="C:mitochondrion"/>
    <property type="evidence" value="ECO:0007669"/>
    <property type="project" value="UniProtKB-SubCell"/>
</dbReference>
<protein>
    <recommendedName>
        <fullName evidence="18">Delta(3,5)-Delta(2,4)-dienoyl-CoA isomerase, mitochondrial</fullName>
    </recommendedName>
    <alternativeName>
        <fullName evidence="14">Hydroxysteroid dehydrogenase-like protein 2</fullName>
    </alternativeName>
</protein>
<evidence type="ECO:0000313" key="21">
    <source>
        <dbReference type="WBParaSite" id="TCONS_00015539.p1"/>
    </source>
</evidence>
<keyword evidence="8" id="KW-0007">Acetylation</keyword>
<dbReference type="InterPro" id="IPR051935">
    <property type="entry name" value="HSDL2"/>
</dbReference>
<keyword evidence="13" id="KW-0413">Isomerase</keyword>
<keyword evidence="6" id="KW-0276">Fatty acid metabolism</keyword>
<evidence type="ECO:0000256" key="5">
    <source>
        <dbReference type="ARBA" id="ARBA00006484"/>
    </source>
</evidence>
<dbReference type="InterPro" id="IPR001753">
    <property type="entry name" value="Enoyl-CoA_hydra/iso"/>
</dbReference>
<evidence type="ECO:0000256" key="7">
    <source>
        <dbReference type="ARBA" id="ARBA00022857"/>
    </source>
</evidence>
<comment type="function">
    <text evidence="17">Isomerization of 3-trans,5-cis-dienoyl-CoA to 2-trans,4-trans-dienoyl-CoA.</text>
</comment>
<dbReference type="InterPro" id="IPR003033">
    <property type="entry name" value="SCP2_sterol-bd_dom"/>
</dbReference>
<dbReference type="Gene3D" id="1.10.12.10">
    <property type="entry name" value="Lyase 2-enoyl-coa Hydratase, Chain A, domain 2"/>
    <property type="match status" value="1"/>
</dbReference>
<evidence type="ECO:0000313" key="20">
    <source>
        <dbReference type="Proteomes" id="UP000035681"/>
    </source>
</evidence>
<dbReference type="InterPro" id="IPR014748">
    <property type="entry name" value="Enoyl-CoA_hydra_C"/>
</dbReference>
<dbReference type="FunFam" id="3.90.226.10:FF:000024">
    <property type="entry name" value="Delta3,5-delta2,4-dienoyl-CoA isomerase"/>
    <property type="match status" value="1"/>
</dbReference>
<evidence type="ECO:0000256" key="12">
    <source>
        <dbReference type="ARBA" id="ARBA00023140"/>
    </source>
</evidence>
<comment type="catalytic activity">
    <reaction evidence="15">
        <text>(3E,5Z)-octadienoyl-CoA = (2E,4E)-octadienoyl-CoA</text>
        <dbReference type="Rhea" id="RHEA:45244"/>
        <dbReference type="ChEBI" id="CHEBI:62243"/>
        <dbReference type="ChEBI" id="CHEBI:85108"/>
    </reaction>
</comment>
<keyword evidence="7" id="KW-0521">NADP</keyword>
<evidence type="ECO:0000256" key="15">
    <source>
        <dbReference type="ARBA" id="ARBA00051408"/>
    </source>
</evidence>
<keyword evidence="9" id="KW-0560">Oxidoreductase</keyword>
<evidence type="ECO:0000256" key="14">
    <source>
        <dbReference type="ARBA" id="ARBA00040243"/>
    </source>
</evidence>